<dbReference type="InterPro" id="IPR024983">
    <property type="entry name" value="CHAT_dom"/>
</dbReference>
<protein>
    <submittedName>
        <fullName evidence="3">Tetratricopeptide repeat protein</fullName>
    </submittedName>
</protein>
<dbReference type="EMBL" id="JADEWZ010000004">
    <property type="protein sequence ID" value="MBE9115060.1"/>
    <property type="molecule type" value="Genomic_DNA"/>
</dbReference>
<dbReference type="SMART" id="SM00028">
    <property type="entry name" value="TPR"/>
    <property type="match status" value="9"/>
</dbReference>
<dbReference type="SUPFAM" id="SSF48452">
    <property type="entry name" value="TPR-like"/>
    <property type="match status" value="2"/>
</dbReference>
<accession>A0A8J7B850</accession>
<name>A0A8J7B850_9CYAN</name>
<gene>
    <name evidence="3" type="ORF">IQ249_04020</name>
</gene>
<dbReference type="Pfam" id="PF13424">
    <property type="entry name" value="TPR_12"/>
    <property type="match status" value="4"/>
</dbReference>
<dbReference type="PROSITE" id="PS50005">
    <property type="entry name" value="TPR"/>
    <property type="match status" value="7"/>
</dbReference>
<feature type="repeat" description="TPR" evidence="1">
    <location>
        <begin position="361"/>
        <end position="394"/>
    </location>
</feature>
<evidence type="ECO:0000256" key="1">
    <source>
        <dbReference type="PROSITE-ProRule" id="PRU00339"/>
    </source>
</evidence>
<keyword evidence="4" id="KW-1185">Reference proteome</keyword>
<keyword evidence="1" id="KW-0802">TPR repeat</keyword>
<organism evidence="3 4">
    <name type="scientific">Lusitaniella coriacea LEGE 07157</name>
    <dbReference type="NCBI Taxonomy" id="945747"/>
    <lineage>
        <taxon>Bacteria</taxon>
        <taxon>Bacillati</taxon>
        <taxon>Cyanobacteriota</taxon>
        <taxon>Cyanophyceae</taxon>
        <taxon>Spirulinales</taxon>
        <taxon>Lusitaniellaceae</taxon>
        <taxon>Lusitaniella</taxon>
    </lineage>
</organism>
<feature type="repeat" description="TPR" evidence="1">
    <location>
        <begin position="321"/>
        <end position="354"/>
    </location>
</feature>
<sequence length="894" mass="99258">MITEVMLPSQLLKYRWAKGLTLMLLLSAFSVPVSAVAKNENNRLGIDAEWTLRQESATNRSIPKFGRLAQIQTAQARRSEALRLNEEGDRLLNRGQSQEALEKYQQALAIIGETRERRGEGIILNNMGDAYRNLGQYEEAIEYYQRSLAIRKEVRDRAGEVITLNNIGDIYRRLGKNLEAIEYLQQALAIAQDANDLVGEGAVLNNLGNVYRNLGRYPRAIQYLQQALAIAQDADDLVGKGRTLDNLGVVYHSLGEYPEAIEYYNRALGIFNRLGNRAGKGSTLNNLGVVYRSLEKYPEAIQYYQQALAIRKEVRDRAGKAATLNNLALVYSIQGEHWEAIEYYQQALAILKEVEDRAGEGITLGNLGGVYHNLEQYPKAIEYYQQALAIHEEVGNLAGKGTVLNNLGGVYRSLGQYDDAEQNLYAAVEVLKSLRDEKLDDPHKISLFETQAGTYQNLQLTLLDQNKTNAALEVAEQGRARAFVELLAKQLNPQSNEPLKIDPPSIEDIKQIAKAQNATLVQYALISNTALYIWVIQPTGEIHFRNVDLTQFDSSLAEIPEIERLKVFGLPGATQPNPLFATLIREEGKSTFTTSPQNQRNLYQLLIAPIADILPTNPEDRVIFIPHRSLFYVPFPALQDEELNYLIEKHTILTAPSIQVLQLTRAHRQRIGSEEIGTGDGEVLVVGNPTIPDLLTQEPYNLPPLNFAEEEAQYIAQLLKTKTLIGSAATETEVVKRLHSARIIHLATHGLLGTKDLRDKVPGLNIPGLVALASSEGDDGLLTSGEIVSITQNNPLNAEIVVLSACGTGLGDLSEDGIIGLSRSLITAGVPSIMVSLWDVSDTATEKLMTTFYANRYEKKMDKAQALRQAMLSMRVEYPSPQEWAAFTLIGEAE</sequence>
<feature type="repeat" description="TPR" evidence="1">
    <location>
        <begin position="121"/>
        <end position="154"/>
    </location>
</feature>
<feature type="repeat" description="TPR" evidence="1">
    <location>
        <begin position="201"/>
        <end position="234"/>
    </location>
</feature>
<dbReference type="RefSeq" id="WP_324616277.1">
    <property type="nucleotide sequence ID" value="NZ_JADEWZ010000004.1"/>
</dbReference>
<reference evidence="3" key="1">
    <citation type="submission" date="2020-10" db="EMBL/GenBank/DDBJ databases">
        <authorList>
            <person name="Castelo-Branco R."/>
            <person name="Eusebio N."/>
            <person name="Adriana R."/>
            <person name="Vieira A."/>
            <person name="Brugerolle De Fraissinette N."/>
            <person name="Rezende De Castro R."/>
            <person name="Schneider M.P."/>
            <person name="Vasconcelos V."/>
            <person name="Leao P.N."/>
        </authorList>
    </citation>
    <scope>NUCLEOTIDE SEQUENCE</scope>
    <source>
        <strain evidence="3">LEGE 07157</strain>
    </source>
</reference>
<feature type="repeat" description="TPR" evidence="1">
    <location>
        <begin position="161"/>
        <end position="194"/>
    </location>
</feature>
<dbReference type="Gene3D" id="1.25.40.10">
    <property type="entry name" value="Tetratricopeptide repeat domain"/>
    <property type="match status" value="3"/>
</dbReference>
<dbReference type="Proteomes" id="UP000654482">
    <property type="component" value="Unassembled WGS sequence"/>
</dbReference>
<evidence type="ECO:0000313" key="3">
    <source>
        <dbReference type="EMBL" id="MBE9115060.1"/>
    </source>
</evidence>
<dbReference type="PANTHER" id="PTHR10098">
    <property type="entry name" value="RAPSYN-RELATED"/>
    <property type="match status" value="1"/>
</dbReference>
<dbReference type="AlphaFoldDB" id="A0A8J7B850"/>
<evidence type="ECO:0000313" key="4">
    <source>
        <dbReference type="Proteomes" id="UP000654482"/>
    </source>
</evidence>
<proteinExistence type="predicted"/>
<feature type="repeat" description="TPR" evidence="1">
    <location>
        <begin position="241"/>
        <end position="274"/>
    </location>
</feature>
<dbReference type="PANTHER" id="PTHR10098:SF108">
    <property type="entry name" value="TETRATRICOPEPTIDE REPEAT PROTEIN 28"/>
    <property type="match status" value="1"/>
</dbReference>
<dbReference type="Pfam" id="PF12770">
    <property type="entry name" value="CHAT"/>
    <property type="match status" value="1"/>
</dbReference>
<dbReference type="InterPro" id="IPR019734">
    <property type="entry name" value="TPR_rpt"/>
</dbReference>
<feature type="domain" description="CHAT" evidence="2">
    <location>
        <begin position="600"/>
        <end position="892"/>
    </location>
</feature>
<comment type="caution">
    <text evidence="3">The sequence shown here is derived from an EMBL/GenBank/DDBJ whole genome shotgun (WGS) entry which is preliminary data.</text>
</comment>
<dbReference type="PROSITE" id="PS50293">
    <property type="entry name" value="TPR_REGION"/>
    <property type="match status" value="4"/>
</dbReference>
<feature type="repeat" description="TPR" evidence="1">
    <location>
        <begin position="281"/>
        <end position="314"/>
    </location>
</feature>
<dbReference type="InterPro" id="IPR011990">
    <property type="entry name" value="TPR-like_helical_dom_sf"/>
</dbReference>
<evidence type="ECO:0000259" key="2">
    <source>
        <dbReference type="Pfam" id="PF12770"/>
    </source>
</evidence>